<accession>A0A941EVD6</accession>
<gene>
    <name evidence="1" type="ORF">KDL01_27925</name>
</gene>
<organism evidence="1 2">
    <name type="scientific">Actinospica durhamensis</name>
    <dbReference type="NCBI Taxonomy" id="1508375"/>
    <lineage>
        <taxon>Bacteria</taxon>
        <taxon>Bacillati</taxon>
        <taxon>Actinomycetota</taxon>
        <taxon>Actinomycetes</taxon>
        <taxon>Catenulisporales</taxon>
        <taxon>Actinospicaceae</taxon>
        <taxon>Actinospica</taxon>
    </lineage>
</organism>
<name>A0A941EVD6_9ACTN</name>
<dbReference type="Proteomes" id="UP000675781">
    <property type="component" value="Unassembled WGS sequence"/>
</dbReference>
<dbReference type="EMBL" id="JAGSOG010000183">
    <property type="protein sequence ID" value="MBR7837138.1"/>
    <property type="molecule type" value="Genomic_DNA"/>
</dbReference>
<proteinExistence type="predicted"/>
<evidence type="ECO:0000313" key="1">
    <source>
        <dbReference type="EMBL" id="MBR7837138.1"/>
    </source>
</evidence>
<comment type="caution">
    <text evidence="1">The sequence shown here is derived from an EMBL/GenBank/DDBJ whole genome shotgun (WGS) entry which is preliminary data.</text>
</comment>
<dbReference type="AlphaFoldDB" id="A0A941EVD6"/>
<sequence length="65" mass="6963">MTTHVGVWGAADDAGIRLMWDHGFMTPGVTRVHTAALSQDCYSASPCRRADIVLIEDGASPSCTR</sequence>
<keyword evidence="2" id="KW-1185">Reference proteome</keyword>
<protein>
    <submittedName>
        <fullName evidence="1">Uncharacterized protein</fullName>
    </submittedName>
</protein>
<reference evidence="1" key="1">
    <citation type="submission" date="2021-04" db="EMBL/GenBank/DDBJ databases">
        <title>Genome based classification of Actinospica acidithermotolerans sp. nov., an actinobacterium isolated from an Indonesian hot spring.</title>
        <authorList>
            <person name="Kusuma A.B."/>
            <person name="Putra K.E."/>
            <person name="Nafisah S."/>
            <person name="Loh J."/>
            <person name="Nouioui I."/>
            <person name="Goodfellow M."/>
        </authorList>
    </citation>
    <scope>NUCLEOTIDE SEQUENCE</scope>
    <source>
        <strain evidence="1">CSCA 57</strain>
    </source>
</reference>
<evidence type="ECO:0000313" key="2">
    <source>
        <dbReference type="Proteomes" id="UP000675781"/>
    </source>
</evidence>